<dbReference type="Proteomes" id="UP001610818">
    <property type="component" value="Unassembled WGS sequence"/>
</dbReference>
<evidence type="ECO:0000259" key="3">
    <source>
        <dbReference type="Pfam" id="PF03446"/>
    </source>
</evidence>
<dbReference type="SUPFAM" id="SSF51735">
    <property type="entry name" value="NAD(P)-binding Rossmann-fold domains"/>
    <property type="match status" value="1"/>
</dbReference>
<evidence type="ECO:0000256" key="2">
    <source>
        <dbReference type="ARBA" id="ARBA00023002"/>
    </source>
</evidence>
<dbReference type="EC" id="1.1.-.-" evidence="4"/>
<dbReference type="InterPro" id="IPR013328">
    <property type="entry name" value="6PGD_dom2"/>
</dbReference>
<evidence type="ECO:0000313" key="4">
    <source>
        <dbReference type="EMBL" id="MFH8545428.1"/>
    </source>
</evidence>
<dbReference type="PROSITE" id="PS00895">
    <property type="entry name" value="3_HYDROXYISOBUT_DH"/>
    <property type="match status" value="1"/>
</dbReference>
<keyword evidence="2 4" id="KW-0560">Oxidoreductase</keyword>
<evidence type="ECO:0000256" key="1">
    <source>
        <dbReference type="ARBA" id="ARBA00009080"/>
    </source>
</evidence>
<accession>A0ABW7QKC9</accession>
<protein>
    <submittedName>
        <fullName evidence="4">NAD(P)-dependent oxidoreductase</fullName>
        <ecNumber evidence="4">1.1.-.-</ecNumber>
    </submittedName>
</protein>
<dbReference type="InterPro" id="IPR006115">
    <property type="entry name" value="6PGDH_NADP-bd"/>
</dbReference>
<dbReference type="PANTHER" id="PTHR43580">
    <property type="entry name" value="OXIDOREDUCTASE GLYR1-RELATED"/>
    <property type="match status" value="1"/>
</dbReference>
<dbReference type="InterPro" id="IPR015815">
    <property type="entry name" value="HIBADH-related"/>
</dbReference>
<proteinExistence type="inferred from homology"/>
<gene>
    <name evidence="4" type="ORF">ACH4F9_10575</name>
</gene>
<dbReference type="SUPFAM" id="SSF48179">
    <property type="entry name" value="6-phosphogluconate dehydrogenase C-terminal domain-like"/>
    <property type="match status" value="1"/>
</dbReference>
<dbReference type="EMBL" id="JBIRGQ010000002">
    <property type="protein sequence ID" value="MFH8545428.1"/>
    <property type="molecule type" value="Genomic_DNA"/>
</dbReference>
<sequence>MQKIAFLGLGHMGAPMARRLSDAGYPLTVWNRTAEKAESLVKEGARLAAGPAEAVRDADVVITMLAGPEAVRAVADAILPELRPGTHWAEMSTVGPDVVRELGARVPQGVTLVDAPVTGSTDKAASGRLGILAGGDADGVAPVLARLGPVTRTGPLGSGAALKLVVNTAVIGGVALVAEAMKLADALGLDEETAKGALAGGPLGGAAGRAFAAGVHFGNDLAVKDVALATRATRLPAMEAVLAHFEAAAADPEVAHEDIARTVTRIRTRDTR</sequence>
<keyword evidence="5" id="KW-1185">Reference proteome</keyword>
<name>A0ABW7QKC9_9ACTN</name>
<dbReference type="PANTHER" id="PTHR43580:SF2">
    <property type="entry name" value="CYTOKINE-LIKE NUCLEAR FACTOR N-PAC"/>
    <property type="match status" value="1"/>
</dbReference>
<dbReference type="InterPro" id="IPR008927">
    <property type="entry name" value="6-PGluconate_DH-like_C_sf"/>
</dbReference>
<dbReference type="Pfam" id="PF03446">
    <property type="entry name" value="NAD_binding_2"/>
    <property type="match status" value="1"/>
</dbReference>
<evidence type="ECO:0000313" key="5">
    <source>
        <dbReference type="Proteomes" id="UP001610818"/>
    </source>
</evidence>
<comment type="caution">
    <text evidence="4">The sequence shown here is derived from an EMBL/GenBank/DDBJ whole genome shotgun (WGS) entry which is preliminary data.</text>
</comment>
<dbReference type="Gene3D" id="1.10.1040.10">
    <property type="entry name" value="N-(1-d-carboxylethyl)-l-norvaline Dehydrogenase, domain 2"/>
    <property type="match status" value="1"/>
</dbReference>
<reference evidence="4 5" key="1">
    <citation type="submission" date="2024-10" db="EMBL/GenBank/DDBJ databases">
        <title>The Natural Products Discovery Center: Release of the First 8490 Sequenced Strains for Exploring Actinobacteria Biosynthetic Diversity.</title>
        <authorList>
            <person name="Kalkreuter E."/>
            <person name="Kautsar S.A."/>
            <person name="Yang D."/>
            <person name="Bader C.D."/>
            <person name="Teijaro C.N."/>
            <person name="Fluegel L."/>
            <person name="Davis C.M."/>
            <person name="Simpson J.R."/>
            <person name="Lauterbach L."/>
            <person name="Steele A.D."/>
            <person name="Gui C."/>
            <person name="Meng S."/>
            <person name="Li G."/>
            <person name="Viehrig K."/>
            <person name="Ye F."/>
            <person name="Su P."/>
            <person name="Kiefer A.F."/>
            <person name="Nichols A."/>
            <person name="Cepeda A.J."/>
            <person name="Yan W."/>
            <person name="Fan B."/>
            <person name="Jiang Y."/>
            <person name="Adhikari A."/>
            <person name="Zheng C.-J."/>
            <person name="Schuster L."/>
            <person name="Cowan T.M."/>
            <person name="Smanski M.J."/>
            <person name="Chevrette M.G."/>
            <person name="De Carvalho L.P.S."/>
            <person name="Shen B."/>
        </authorList>
    </citation>
    <scope>NUCLEOTIDE SEQUENCE [LARGE SCALE GENOMIC DNA]</scope>
    <source>
        <strain evidence="4 5">NPDC017990</strain>
    </source>
</reference>
<dbReference type="PIRSF" id="PIRSF000103">
    <property type="entry name" value="HIBADH"/>
    <property type="match status" value="1"/>
</dbReference>
<dbReference type="GO" id="GO:0016491">
    <property type="term" value="F:oxidoreductase activity"/>
    <property type="evidence" value="ECO:0007669"/>
    <property type="project" value="UniProtKB-KW"/>
</dbReference>
<comment type="similarity">
    <text evidence="1">Belongs to the HIBADH-related family.</text>
</comment>
<organism evidence="4 5">
    <name type="scientific">Streptomyces longisporoflavus</name>
    <dbReference type="NCBI Taxonomy" id="28044"/>
    <lineage>
        <taxon>Bacteria</taxon>
        <taxon>Bacillati</taxon>
        <taxon>Actinomycetota</taxon>
        <taxon>Actinomycetes</taxon>
        <taxon>Kitasatosporales</taxon>
        <taxon>Streptomycetaceae</taxon>
        <taxon>Streptomyces</taxon>
    </lineage>
</organism>
<dbReference type="InterPro" id="IPR051265">
    <property type="entry name" value="HIBADH-related_NP60_sf"/>
</dbReference>
<feature type="domain" description="6-phosphogluconate dehydrogenase NADP-binding" evidence="3">
    <location>
        <begin position="3"/>
        <end position="145"/>
    </location>
</feature>
<dbReference type="InterPro" id="IPR036291">
    <property type="entry name" value="NAD(P)-bd_dom_sf"/>
</dbReference>
<dbReference type="InterPro" id="IPR002204">
    <property type="entry name" value="3-OH-isobutyrate_DH-rel_CS"/>
</dbReference>
<dbReference type="RefSeq" id="WP_397710436.1">
    <property type="nucleotide sequence ID" value="NZ_JBIRGN010000002.1"/>
</dbReference>
<dbReference type="Gene3D" id="3.40.50.720">
    <property type="entry name" value="NAD(P)-binding Rossmann-like Domain"/>
    <property type="match status" value="1"/>
</dbReference>